<evidence type="ECO:0000313" key="3">
    <source>
        <dbReference type="Proteomes" id="UP000027064"/>
    </source>
</evidence>
<dbReference type="Proteomes" id="UP000027064">
    <property type="component" value="Unassembled WGS sequence"/>
</dbReference>
<keyword evidence="1" id="KW-0732">Signal</keyword>
<dbReference type="AlphaFoldDB" id="A0A066WXD6"/>
<dbReference type="RefSeq" id="WP_035658867.1">
    <property type="nucleotide sequence ID" value="NZ_JNCA01000011.1"/>
</dbReference>
<dbReference type="eggNOG" id="ENOG502ZV9F">
    <property type="taxonomic scope" value="Bacteria"/>
</dbReference>
<evidence type="ECO:0000313" key="2">
    <source>
        <dbReference type="EMBL" id="KDN55609.1"/>
    </source>
</evidence>
<evidence type="ECO:0000256" key="1">
    <source>
        <dbReference type="SAM" id="SignalP"/>
    </source>
</evidence>
<dbReference type="STRING" id="1492738.FEM21_12110"/>
<name>A0A066WXD6_9FLAO</name>
<dbReference type="OrthoDB" id="661329at2"/>
<comment type="caution">
    <text evidence="2">The sequence shown here is derived from an EMBL/GenBank/DDBJ whole genome shotgun (WGS) entry which is preliminary data.</text>
</comment>
<proteinExistence type="predicted"/>
<organism evidence="2 3">
    <name type="scientific">Flavobacterium seoulense</name>
    <dbReference type="NCBI Taxonomy" id="1492738"/>
    <lineage>
        <taxon>Bacteria</taxon>
        <taxon>Pseudomonadati</taxon>
        <taxon>Bacteroidota</taxon>
        <taxon>Flavobacteriia</taxon>
        <taxon>Flavobacteriales</taxon>
        <taxon>Flavobacteriaceae</taxon>
        <taxon>Flavobacterium</taxon>
    </lineage>
</organism>
<dbReference type="EMBL" id="JNCA01000011">
    <property type="protein sequence ID" value="KDN55609.1"/>
    <property type="molecule type" value="Genomic_DNA"/>
</dbReference>
<feature type="chain" id="PRO_5001629482" description="DUF2490 domain-containing protein" evidence="1">
    <location>
        <begin position="21"/>
        <end position="257"/>
    </location>
</feature>
<protein>
    <recommendedName>
        <fullName evidence="4">DUF2490 domain-containing protein</fullName>
    </recommendedName>
</protein>
<gene>
    <name evidence="2" type="ORF">FEM21_12110</name>
</gene>
<dbReference type="PATRIC" id="fig|1492738.3.peg.1203"/>
<keyword evidence="3" id="KW-1185">Reference proteome</keyword>
<sequence length="257" mass="29872">MLRTSLFLFLGILFYCNGFAQIAPPGLGETNTAGWFAFGIKQKLNKKETLQSTSFAGLGTISNPDNANLFQKPSIYVVTEEITHHFKPNWKYSLAASYRWQNKYKTAAPYELDNPKARQEIRFYGKFTYLKSFEKMAYSFTYRPELRFFYNPDFSLPEETTEFRSRLKAQIAFTVNSLKTHKIIAATEALFATNKTEQWDKLKYKESRLSLYYSIAIPKQKITLNMGYMNNILGKKFSKCVHYIAFDVVLKNPFSKK</sequence>
<dbReference type="Pfam" id="PF10677">
    <property type="entry name" value="DUF2490"/>
    <property type="match status" value="1"/>
</dbReference>
<evidence type="ECO:0008006" key="4">
    <source>
        <dbReference type="Google" id="ProtNLM"/>
    </source>
</evidence>
<dbReference type="InterPro" id="IPR019619">
    <property type="entry name" value="DUF2490"/>
</dbReference>
<accession>A0A066WXD6</accession>
<feature type="signal peptide" evidence="1">
    <location>
        <begin position="1"/>
        <end position="20"/>
    </location>
</feature>
<reference evidence="2 3" key="1">
    <citation type="submission" date="2014-05" db="EMBL/GenBank/DDBJ databases">
        <title>Genome Sequence of Flavobacterium sp. EM1321.</title>
        <authorList>
            <person name="Shin S.-K."/>
            <person name="Yi H."/>
        </authorList>
    </citation>
    <scope>NUCLEOTIDE SEQUENCE [LARGE SCALE GENOMIC DNA]</scope>
    <source>
        <strain evidence="2 3">EM1321</strain>
    </source>
</reference>